<dbReference type="GO" id="GO:0000270">
    <property type="term" value="P:peptidoglycan metabolic process"/>
    <property type="evidence" value="ECO:0007669"/>
    <property type="project" value="TreeGrafter"/>
</dbReference>
<name>A0A941CLM4_9CLOT</name>
<accession>A0A941CLM4</accession>
<evidence type="ECO:0000259" key="2">
    <source>
        <dbReference type="Pfam" id="PF02698"/>
    </source>
</evidence>
<proteinExistence type="predicted"/>
<feature type="domain" description="DUF218" evidence="2">
    <location>
        <begin position="45"/>
        <end position="193"/>
    </location>
</feature>
<keyword evidence="4" id="KW-1185">Reference proteome</keyword>
<organism evidence="3 4">
    <name type="scientific">Proteiniclasticum sediminis</name>
    <dbReference type="NCBI Taxonomy" id="2804028"/>
    <lineage>
        <taxon>Bacteria</taxon>
        <taxon>Bacillati</taxon>
        <taxon>Bacillota</taxon>
        <taxon>Clostridia</taxon>
        <taxon>Eubacteriales</taxon>
        <taxon>Clostridiaceae</taxon>
        <taxon>Proteiniclasticum</taxon>
    </lineage>
</organism>
<evidence type="ECO:0000256" key="1">
    <source>
        <dbReference type="SAM" id="Phobius"/>
    </source>
</evidence>
<keyword evidence="1" id="KW-0472">Membrane</keyword>
<gene>
    <name evidence="3" type="ORF">KCG48_00870</name>
</gene>
<dbReference type="Pfam" id="PF02698">
    <property type="entry name" value="DUF218"/>
    <property type="match status" value="1"/>
</dbReference>
<protein>
    <submittedName>
        <fullName evidence="3">YdcF family protein</fullName>
    </submittedName>
</protein>
<keyword evidence="1" id="KW-1133">Transmembrane helix</keyword>
<evidence type="ECO:0000313" key="4">
    <source>
        <dbReference type="Proteomes" id="UP000675379"/>
    </source>
</evidence>
<dbReference type="CDD" id="cd06259">
    <property type="entry name" value="YdcF-like"/>
    <property type="match status" value="1"/>
</dbReference>
<comment type="caution">
    <text evidence="3">The sequence shown here is derived from an EMBL/GenBank/DDBJ whole genome shotgun (WGS) entry which is preliminary data.</text>
</comment>
<dbReference type="Gene3D" id="3.40.50.620">
    <property type="entry name" value="HUPs"/>
    <property type="match status" value="1"/>
</dbReference>
<dbReference type="GO" id="GO:0005886">
    <property type="term" value="C:plasma membrane"/>
    <property type="evidence" value="ECO:0007669"/>
    <property type="project" value="TreeGrafter"/>
</dbReference>
<feature type="transmembrane region" description="Helical" evidence="1">
    <location>
        <begin position="12"/>
        <end position="36"/>
    </location>
</feature>
<keyword evidence="1" id="KW-0812">Transmembrane</keyword>
<sequence>MKKREIKPVLRWILYVLLLLFLGTFLLIEGLIFHYARKTEDPGADLLLVLGARLYGDIPSPALKERLDKAAECYFRNPQTLLVVSGGKGEGETLSEAEGMKRYLVSLGIPEERILREETSTNTFENIRFSRELLEKTHPELNLKALNVGIVTNGFHVFRGVLLAKDAGLNPVGIAAKTPPTTRVKGYLREYFGVLKYLVVDRHR</sequence>
<reference evidence="3" key="1">
    <citation type="submission" date="2021-04" db="EMBL/GenBank/DDBJ databases">
        <title>Proteiniclasticum sedimins sp. nov., an obligate anaerobic bacterium isolated from anaerobic sludge.</title>
        <authorList>
            <person name="Liu J."/>
        </authorList>
    </citation>
    <scope>NUCLEOTIDE SEQUENCE</scope>
    <source>
        <strain evidence="3">BAD-10</strain>
    </source>
</reference>
<dbReference type="GO" id="GO:0043164">
    <property type="term" value="P:Gram-negative-bacterium-type cell wall biogenesis"/>
    <property type="evidence" value="ECO:0007669"/>
    <property type="project" value="TreeGrafter"/>
</dbReference>
<dbReference type="PANTHER" id="PTHR30336:SF4">
    <property type="entry name" value="ENVELOPE BIOGENESIS FACTOR ELYC"/>
    <property type="match status" value="1"/>
</dbReference>
<dbReference type="InterPro" id="IPR014729">
    <property type="entry name" value="Rossmann-like_a/b/a_fold"/>
</dbReference>
<dbReference type="AlphaFoldDB" id="A0A941CLM4"/>
<dbReference type="Proteomes" id="UP000675379">
    <property type="component" value="Unassembled WGS sequence"/>
</dbReference>
<dbReference type="EMBL" id="JAGSCS010000001">
    <property type="protein sequence ID" value="MBR0574882.1"/>
    <property type="molecule type" value="Genomic_DNA"/>
</dbReference>
<dbReference type="InterPro" id="IPR051599">
    <property type="entry name" value="Cell_Envelope_Assoc"/>
</dbReference>
<dbReference type="RefSeq" id="WP_211799396.1">
    <property type="nucleotide sequence ID" value="NZ_JAGSCS010000001.1"/>
</dbReference>
<evidence type="ECO:0000313" key="3">
    <source>
        <dbReference type="EMBL" id="MBR0574882.1"/>
    </source>
</evidence>
<dbReference type="PANTHER" id="PTHR30336">
    <property type="entry name" value="INNER MEMBRANE PROTEIN, PROBABLE PERMEASE"/>
    <property type="match status" value="1"/>
</dbReference>
<dbReference type="InterPro" id="IPR003848">
    <property type="entry name" value="DUF218"/>
</dbReference>